<dbReference type="Gene3D" id="3.40.630.30">
    <property type="match status" value="1"/>
</dbReference>
<keyword evidence="4" id="KW-1185">Reference proteome</keyword>
<proteinExistence type="predicted"/>
<reference evidence="3 4" key="1">
    <citation type="submission" date="2018-07" db="EMBL/GenBank/DDBJ databases">
        <title>Desertimonas flava gen. nov. sp. nov.</title>
        <authorList>
            <person name="Liu S."/>
        </authorList>
    </citation>
    <scope>NUCLEOTIDE SEQUENCE [LARGE SCALE GENOMIC DNA]</scope>
    <source>
        <strain evidence="3 4">16Sb5-5</strain>
    </source>
</reference>
<protein>
    <submittedName>
        <fullName evidence="3">GNAT family N-acetyltransferase</fullName>
    </submittedName>
</protein>
<evidence type="ECO:0000313" key="3">
    <source>
        <dbReference type="EMBL" id="RCK69383.1"/>
    </source>
</evidence>
<sequence>MPGCVVCGPRAHPTQRRRRPDGPRRAQRGLRGLLGGERPGGGDAPGLERRCPAHVLTDLRPAWAGGHDGAAEKPWPGAAASVQDEPVSTPGFHLARVRAADDAALDRVLDQLTAVADACALDLYGHTDLVETAASVRVALLDATDYANVHLVAVLGGAPEGERDERGLPYATGEGEVVGRGELGLPVNDNTALAEMFVEVVPAHRRRGIGSALAQTLLQYAEDAGRTTATSWSGHRDEAGEQDEALTAPTGVGSLAVADPAVRFATGLGFVLEQTERHSQLDLPVEASVADPLREMALAASDGYEVLSWQGATPPEHREQMARLHQRMSVDIPTAGLDIEEQRWDVERVIRSDERMARRGYVVFTTVARHVASGELVAFTVLFGPQEKPEVVYQGDTLVHGDHRGHRLGLLVKLANLDLLLRERPASRRIHTWNAGENRWMLAINVAMGFRRVATEGAWQLRLSPR</sequence>
<feature type="compositionally biased region" description="Gly residues" evidence="1">
    <location>
        <begin position="32"/>
        <end position="44"/>
    </location>
</feature>
<dbReference type="CDD" id="cd04301">
    <property type="entry name" value="NAT_SF"/>
    <property type="match status" value="1"/>
</dbReference>
<dbReference type="Pfam" id="PF00583">
    <property type="entry name" value="Acetyltransf_1"/>
    <property type="match status" value="1"/>
</dbReference>
<dbReference type="InterPro" id="IPR000182">
    <property type="entry name" value="GNAT_dom"/>
</dbReference>
<dbReference type="EMBL" id="QOUI01000006">
    <property type="protein sequence ID" value="RCK69383.1"/>
    <property type="molecule type" value="Genomic_DNA"/>
</dbReference>
<feature type="region of interest" description="Disordered" evidence="1">
    <location>
        <begin position="62"/>
        <end position="84"/>
    </location>
</feature>
<evidence type="ECO:0000256" key="1">
    <source>
        <dbReference type="SAM" id="MobiDB-lite"/>
    </source>
</evidence>
<dbReference type="PROSITE" id="PS51186">
    <property type="entry name" value="GNAT"/>
    <property type="match status" value="1"/>
</dbReference>
<name>A0A367YU14_9ACTN</name>
<evidence type="ECO:0000313" key="4">
    <source>
        <dbReference type="Proteomes" id="UP000252770"/>
    </source>
</evidence>
<dbReference type="InterPro" id="IPR016181">
    <property type="entry name" value="Acyl_CoA_acyltransferase"/>
</dbReference>
<dbReference type="SUPFAM" id="SSF55729">
    <property type="entry name" value="Acyl-CoA N-acyltransferases (Nat)"/>
    <property type="match status" value="2"/>
</dbReference>
<keyword evidence="3" id="KW-0808">Transferase</keyword>
<feature type="domain" description="N-acetyltransferase" evidence="2">
    <location>
        <begin position="95"/>
        <end position="292"/>
    </location>
</feature>
<feature type="region of interest" description="Disordered" evidence="1">
    <location>
        <begin position="1"/>
        <end position="48"/>
    </location>
</feature>
<comment type="caution">
    <text evidence="3">The sequence shown here is derived from an EMBL/GenBank/DDBJ whole genome shotgun (WGS) entry which is preliminary data.</text>
</comment>
<organism evidence="3 4">
    <name type="scientific">Desertihabitans brevis</name>
    <dbReference type="NCBI Taxonomy" id="2268447"/>
    <lineage>
        <taxon>Bacteria</taxon>
        <taxon>Bacillati</taxon>
        <taxon>Actinomycetota</taxon>
        <taxon>Actinomycetes</taxon>
        <taxon>Propionibacteriales</taxon>
        <taxon>Propionibacteriaceae</taxon>
        <taxon>Desertihabitans</taxon>
    </lineage>
</organism>
<dbReference type="Proteomes" id="UP000252770">
    <property type="component" value="Unassembled WGS sequence"/>
</dbReference>
<dbReference type="AlphaFoldDB" id="A0A367YU14"/>
<gene>
    <name evidence="3" type="ORF">DT076_10845</name>
</gene>
<evidence type="ECO:0000259" key="2">
    <source>
        <dbReference type="PROSITE" id="PS51186"/>
    </source>
</evidence>
<accession>A0A367YU14</accession>
<dbReference type="GO" id="GO:0016747">
    <property type="term" value="F:acyltransferase activity, transferring groups other than amino-acyl groups"/>
    <property type="evidence" value="ECO:0007669"/>
    <property type="project" value="InterPro"/>
</dbReference>